<proteinExistence type="predicted"/>
<name>A0A6J6EHY2_9ZZZZ</name>
<dbReference type="Gene3D" id="3.30.70.150">
    <property type="entry name" value="RuBisCO large subunit, N-terminal domain"/>
    <property type="match status" value="1"/>
</dbReference>
<organism evidence="2">
    <name type="scientific">freshwater metagenome</name>
    <dbReference type="NCBI Taxonomy" id="449393"/>
    <lineage>
        <taxon>unclassified sequences</taxon>
        <taxon>metagenomes</taxon>
        <taxon>ecological metagenomes</taxon>
    </lineage>
</organism>
<dbReference type="PANTHER" id="PTHR42704">
    <property type="entry name" value="RIBULOSE BISPHOSPHATE CARBOXYLASE"/>
    <property type="match status" value="1"/>
</dbReference>
<dbReference type="SUPFAM" id="SSF51649">
    <property type="entry name" value="RuBisCo, C-terminal domain"/>
    <property type="match status" value="1"/>
</dbReference>
<dbReference type="Gene3D" id="3.20.20.110">
    <property type="entry name" value="Ribulose bisphosphate carboxylase, large subunit, C-terminal domain"/>
    <property type="match status" value="1"/>
</dbReference>
<dbReference type="SFLD" id="SFLDG00301">
    <property type="entry name" value="RuBisCO-like_proteins"/>
    <property type="match status" value="1"/>
</dbReference>
<feature type="domain" description="Ribulose bisphosphate carboxylase large subunit C-terminal" evidence="1">
    <location>
        <begin position="111"/>
        <end position="279"/>
    </location>
</feature>
<dbReference type="GO" id="GO:0000287">
    <property type="term" value="F:magnesium ion binding"/>
    <property type="evidence" value="ECO:0007669"/>
    <property type="project" value="InterPro"/>
</dbReference>
<dbReference type="GO" id="GO:0015977">
    <property type="term" value="P:carbon fixation"/>
    <property type="evidence" value="ECO:0007669"/>
    <property type="project" value="InterPro"/>
</dbReference>
<reference evidence="2" key="1">
    <citation type="submission" date="2020-05" db="EMBL/GenBank/DDBJ databases">
        <authorList>
            <person name="Chiriac C."/>
            <person name="Salcher M."/>
            <person name="Ghai R."/>
            <person name="Kavagutti S V."/>
        </authorList>
    </citation>
    <scope>NUCLEOTIDE SEQUENCE</scope>
</reference>
<dbReference type="SFLD" id="SFLDS00014">
    <property type="entry name" value="RuBisCO"/>
    <property type="match status" value="1"/>
</dbReference>
<sequence length="367" mass="40864">MTHIEITYLINSLHSKELIDAIRVEQTIEYPFELAPTWIQEQIVGKVVSQKEFDKTRTEVTISYNSEITGFEIGQMLNVIWGNVSLFRDVKITKINFPDSFLTKFKGPRFGIEGLRNSFKAKKRPILATALKPMGLTSSELAKMAAIMVKAGIDFIKDDHSLANQKWAVWNERVKIISDAVSEANAKFNRNSVYAPSMNRPAEQILDAALKAKGLGCGAVLVLPGISGFDTMRAIADSDDFALPIMSHPANLGSYIMNPNHGFNHEIIFSTFKRISGADMSIFPNFAGRFSFSKEECLTIANSCRDKLANLKTIMPTVGGGMTLDRINEIVDFYGNDTVLLIGGALHRGDLLENASRFREIIEQFEN</sequence>
<evidence type="ECO:0000313" key="2">
    <source>
        <dbReference type="EMBL" id="CAB4576032.1"/>
    </source>
</evidence>
<protein>
    <submittedName>
        <fullName evidence="2">Unannotated protein</fullName>
    </submittedName>
</protein>
<dbReference type="CDD" id="cd08210">
    <property type="entry name" value="RLP_RrRLP"/>
    <property type="match status" value="1"/>
</dbReference>
<dbReference type="PANTHER" id="PTHR42704:SF17">
    <property type="entry name" value="RIBULOSE BISPHOSPHATE CARBOXYLASE LARGE CHAIN"/>
    <property type="match status" value="1"/>
</dbReference>
<dbReference type="InterPro" id="IPR033966">
    <property type="entry name" value="RuBisCO"/>
</dbReference>
<dbReference type="AlphaFoldDB" id="A0A6J6EHY2"/>
<evidence type="ECO:0000259" key="1">
    <source>
        <dbReference type="Pfam" id="PF00016"/>
    </source>
</evidence>
<dbReference type="Pfam" id="PF00016">
    <property type="entry name" value="RuBisCO_large"/>
    <property type="match status" value="1"/>
</dbReference>
<dbReference type="SUPFAM" id="SSF54966">
    <property type="entry name" value="RuBisCO, large subunit, small (N-terminal) domain"/>
    <property type="match status" value="1"/>
</dbReference>
<dbReference type="InterPro" id="IPR036376">
    <property type="entry name" value="RuBisCO_lsu_C_sf"/>
</dbReference>
<accession>A0A6J6EHY2</accession>
<dbReference type="InterPro" id="IPR036422">
    <property type="entry name" value="RuBisCO_lsu_N_sf"/>
</dbReference>
<dbReference type="GO" id="GO:0016984">
    <property type="term" value="F:ribulose-bisphosphate carboxylase activity"/>
    <property type="evidence" value="ECO:0007669"/>
    <property type="project" value="InterPro"/>
</dbReference>
<gene>
    <name evidence="2" type="ORF">UFOPK1740_00567</name>
</gene>
<dbReference type="InterPro" id="IPR000685">
    <property type="entry name" value="RuBisCO_lsu_C"/>
</dbReference>
<dbReference type="EMBL" id="CAEZTU010000016">
    <property type="protein sequence ID" value="CAB4576032.1"/>
    <property type="molecule type" value="Genomic_DNA"/>
</dbReference>